<sequence length="1402" mass="159933">MKALSKAKLRHSQKQQQDGKAVPPTPPSRKTNHSQSSNHDDISLNDHIPINPHSSSSSTLHHQLEYERNLLLLTLLNMNLNLIIHTSGNHTNDDTSLSLHSYLQSLQSNSEDVNLVNSLSRINNVPSLVQRILTKQSIDLSEFELILPENDHPIHTDHSTEKSNTSIIMTTMNLTQPLPMTSSSPTFPTTMTLSQEEEGLNSITPQSPTTTTTTPPKSSLQPPMMKNLNTTQRLKPLPKPALLDTSELLYKTVIGVVEPSNNKSSLLLQSSTWNNISYNDLKLISYELVLILSNSLIEYHTIHNNRQYIDTLLNVVRKYCGISKIDHFNMIKRVFSGISTTTGHNPLLSNNILSSFNTIDCVEYYQALTKLKSSHTESNVEQKSSLYLWKLIANNLKNSENLNVLKIYALVFLNVLLSLIFIKFHPSHTNTTTTATSITTSTNTNTTTTTLPFQIKLKNQIYSDFNSLQSCLCNEFELFIKCEEHPMENAIQIYTRLNSDIVMPLIPQLSENLINNGPLSIISTMTTTTSTTLTLPYPFPLNIKLYSQLSDTRVLNILKLLKNNQLEIPEYFEDIMNESNGVDYNEYFENVIEHDSVTMALKPIRQSLNISETMDTLCFIDSIFRMEQNCSTDTDLMLQCDQLLLLLFQYYIKKRNIISNYSKYSEEEKVYYDTIFGTMRQVLGHQLLDFTSSYSIDHEIFSCHLKLFRYICYIMMKNDSTLTNPSMNLIFENITKSSIRKQYERIKQQECTHVAWKGHVHTLEVTIASKNSGVIHSSNNSNNSSPTSPTSIHTPPIINSPTTTSIQSPTTSNSIHTPTKNNDLKDFFATDMDHEQDDTKDTTLIICNEFIQFGKELLSELTYQQSTLFASLSNYYEGAFIESLYMTFAFYMKDLQSILSKYLFPTTSTSTGTMNTGMNTNTTNTTSKNRDNAEFSSNHSHLFNIFSVLQSFLILFNECIFESNDVNEEENDIHDMNTTTTTTYKRSYPHRILKIFEPIMNLLKQPMTLYINHIQSQFFKYLENAVKLEKWQPLNEDVQYSSSYIDIFTFIRQGVPSLYSICLPNVLEYYKHFHQCLSGLMQRYCVHIMKDLPKPEDFIPKRLYPWSGGHVVDDTMTRRVNSSSTTTTSSSSRVNQKTGMFRKFLKSANSATSSATSTTTSSATSTTTTNSTRMDTTTITLGSSCLEAMNDLITDPRNQSFSNNDSNIITYESLFVRLANLVNTRRQYIKTVKELIEYSEQSRLLFIGKSNSTMEYNHQLPSIYASVDFYSNLEGTSDLLKDFISQLTELIGARNIYCELYNNLFGELYLPQVKDFTFAPKMIQEYFEPCLESLLDLCDDPVCVEWIITCMFKHLIRVLYLIIVEGYLSPYNEFHLKWRCLGGSGEGSSSSSSNNSKNSKKF</sequence>
<dbReference type="PROSITE" id="PS51258">
    <property type="entry name" value="MHD1"/>
    <property type="match status" value="1"/>
</dbReference>
<evidence type="ECO:0000256" key="1">
    <source>
        <dbReference type="SAM" id="MobiDB-lite"/>
    </source>
</evidence>
<feature type="compositionally biased region" description="Low complexity" evidence="1">
    <location>
        <begin position="775"/>
        <end position="815"/>
    </location>
</feature>
<name>A0AA88GE90_NAELO</name>
<dbReference type="Proteomes" id="UP000816034">
    <property type="component" value="Unassembled WGS sequence"/>
</dbReference>
<feature type="compositionally biased region" description="Low complexity" evidence="1">
    <location>
        <begin position="1153"/>
        <end position="1172"/>
    </location>
</feature>
<dbReference type="InterPro" id="IPR014770">
    <property type="entry name" value="Munc13_1"/>
</dbReference>
<dbReference type="InterPro" id="IPR051298">
    <property type="entry name" value="Heme_transport/Cell_adhesion"/>
</dbReference>
<evidence type="ECO:0000313" key="3">
    <source>
        <dbReference type="EMBL" id="KAG2373779.1"/>
    </source>
</evidence>
<dbReference type="RefSeq" id="XP_044542953.1">
    <property type="nucleotide sequence ID" value="XM_044687570.1"/>
</dbReference>
<gene>
    <name evidence="3" type="ORF">C9374_011868</name>
</gene>
<organism evidence="3 4">
    <name type="scientific">Naegleria lovaniensis</name>
    <name type="common">Amoeba</name>
    <dbReference type="NCBI Taxonomy" id="51637"/>
    <lineage>
        <taxon>Eukaryota</taxon>
        <taxon>Discoba</taxon>
        <taxon>Heterolobosea</taxon>
        <taxon>Tetramitia</taxon>
        <taxon>Eutetramitia</taxon>
        <taxon>Vahlkampfiidae</taxon>
        <taxon>Naegleria</taxon>
    </lineage>
</organism>
<proteinExistence type="predicted"/>
<dbReference type="Gene3D" id="1.10.357.50">
    <property type="match status" value="1"/>
</dbReference>
<comment type="caution">
    <text evidence="3">The sequence shown here is derived from an EMBL/GenBank/DDBJ whole genome shotgun (WGS) entry which is preliminary data.</text>
</comment>
<dbReference type="GeneID" id="68104322"/>
<reference evidence="3 4" key="1">
    <citation type="journal article" date="2018" name="BMC Genomics">
        <title>The genome of Naegleria lovaniensis, the basis for a comparative approach to unravel pathogenicity factors of the human pathogenic amoeba N. fowleri.</title>
        <authorList>
            <person name="Liechti N."/>
            <person name="Schurch N."/>
            <person name="Bruggmann R."/>
            <person name="Wittwer M."/>
        </authorList>
    </citation>
    <scope>NUCLEOTIDE SEQUENCE [LARGE SCALE GENOMIC DNA]</scope>
    <source>
        <strain evidence="3 4">ATCC 30569</strain>
    </source>
</reference>
<feature type="compositionally biased region" description="Basic residues" evidence="1">
    <location>
        <begin position="1"/>
        <end position="13"/>
    </location>
</feature>
<dbReference type="PANTHER" id="PTHR22917:SF6">
    <property type="entry name" value="EG:8D8.2 PROTEIN-RELATED"/>
    <property type="match status" value="1"/>
</dbReference>
<feature type="compositionally biased region" description="Low complexity" evidence="1">
    <location>
        <begin position="204"/>
        <end position="223"/>
    </location>
</feature>
<keyword evidence="4" id="KW-1185">Reference proteome</keyword>
<feature type="domain" description="MHD1" evidence="2">
    <location>
        <begin position="964"/>
        <end position="1092"/>
    </location>
</feature>
<feature type="region of interest" description="Disordered" evidence="1">
    <location>
        <begin position="1"/>
        <end position="59"/>
    </location>
</feature>
<feature type="region of interest" description="Disordered" evidence="1">
    <location>
        <begin position="774"/>
        <end position="819"/>
    </location>
</feature>
<feature type="region of interest" description="Disordered" evidence="1">
    <location>
        <begin position="1153"/>
        <end position="1174"/>
    </location>
</feature>
<protein>
    <recommendedName>
        <fullName evidence="2">MHD1 domain-containing protein</fullName>
    </recommendedName>
</protein>
<dbReference type="EMBL" id="PYSW02000051">
    <property type="protein sequence ID" value="KAG2373779.1"/>
    <property type="molecule type" value="Genomic_DNA"/>
</dbReference>
<dbReference type="PANTHER" id="PTHR22917">
    <property type="entry name" value="HEMOPEXIN DOMAIN-CONTAINING PROTEIN"/>
    <property type="match status" value="1"/>
</dbReference>
<feature type="region of interest" description="Disordered" evidence="1">
    <location>
        <begin position="178"/>
        <end position="223"/>
    </location>
</feature>
<feature type="compositionally biased region" description="Low complexity" evidence="1">
    <location>
        <begin position="178"/>
        <end position="194"/>
    </location>
</feature>
<evidence type="ECO:0000313" key="4">
    <source>
        <dbReference type="Proteomes" id="UP000816034"/>
    </source>
</evidence>
<accession>A0AA88GE90</accession>
<evidence type="ECO:0000259" key="2">
    <source>
        <dbReference type="PROSITE" id="PS51258"/>
    </source>
</evidence>